<evidence type="ECO:0000256" key="2">
    <source>
        <dbReference type="SAM" id="MobiDB-lite"/>
    </source>
</evidence>
<accession>A0A8S9PE62</accession>
<feature type="compositionally biased region" description="Basic and acidic residues" evidence="2">
    <location>
        <begin position="217"/>
        <end position="228"/>
    </location>
</feature>
<comment type="caution">
    <text evidence="3">The sequence shown here is derived from an EMBL/GenBank/DDBJ whole genome shotgun (WGS) entry which is preliminary data.</text>
</comment>
<evidence type="ECO:0000313" key="4">
    <source>
        <dbReference type="Proteomes" id="UP000712600"/>
    </source>
</evidence>
<evidence type="ECO:0000313" key="3">
    <source>
        <dbReference type="EMBL" id="KAF3511123.1"/>
    </source>
</evidence>
<protein>
    <submittedName>
        <fullName evidence="3">Uncharacterized protein</fullName>
    </submittedName>
</protein>
<dbReference type="AlphaFoldDB" id="A0A8S9PE62"/>
<organism evidence="3 4">
    <name type="scientific">Brassica cretica</name>
    <name type="common">Mustard</name>
    <dbReference type="NCBI Taxonomy" id="69181"/>
    <lineage>
        <taxon>Eukaryota</taxon>
        <taxon>Viridiplantae</taxon>
        <taxon>Streptophyta</taxon>
        <taxon>Embryophyta</taxon>
        <taxon>Tracheophyta</taxon>
        <taxon>Spermatophyta</taxon>
        <taxon>Magnoliopsida</taxon>
        <taxon>eudicotyledons</taxon>
        <taxon>Gunneridae</taxon>
        <taxon>Pentapetalae</taxon>
        <taxon>rosids</taxon>
        <taxon>malvids</taxon>
        <taxon>Brassicales</taxon>
        <taxon>Brassicaceae</taxon>
        <taxon>Brassiceae</taxon>
        <taxon>Brassica</taxon>
    </lineage>
</organism>
<sequence length="466" mass="51132">MMILALRAGRSIIDGIPSRDDRWKEKFFVFKINPAALQFCAYDSRASWTNCYSALSSTLNNKPLGFRFLGISIDALGQASMRRLNMLTKLPRSALAYSSNLSSVRMDSGLYARFAVDRCQDVNIDRWSSSMVELDGHLGGSNPWSITAYALPPGENRATPIGLAAPVRPGICSGGREKEALLDRPDASSEAGSPISIAVPADGARTTPNTSAGSVGDRPRGDDVDSSTHRHRRRVLEGINSVDLNSSSSGLPPQVRVPGEGTSQVNPSVHLPGLQGVSSLAFSYDNRSRSSTIPNALLLSSAMEASNEYTPLMEKQLADFLSKEEIGGYLLTSQQLRGELEAARVKEEQCEAKAEELKRKLVAAEVEKVAIQSDLDSVKEKHRRELEVLAAVRAKLQKKKEETAVEIRLQEVRAWIEALTEYIEGNYKLEEELESLKCQEVSLDIFKACELRSNRARAEVQSLCSD</sequence>
<reference evidence="3" key="1">
    <citation type="submission" date="2019-12" db="EMBL/GenBank/DDBJ databases">
        <title>Genome sequencing and annotation of Brassica cretica.</title>
        <authorList>
            <person name="Studholme D.J."/>
            <person name="Sarris P."/>
        </authorList>
    </citation>
    <scope>NUCLEOTIDE SEQUENCE</scope>
    <source>
        <strain evidence="3">PFS-109/04</strain>
        <tissue evidence="3">Leaf</tissue>
    </source>
</reference>
<name>A0A8S9PE62_BRACR</name>
<keyword evidence="1" id="KW-0175">Coiled coil</keyword>
<evidence type="ECO:0000256" key="1">
    <source>
        <dbReference type="SAM" id="Coils"/>
    </source>
</evidence>
<feature type="region of interest" description="Disordered" evidence="2">
    <location>
        <begin position="180"/>
        <end position="253"/>
    </location>
</feature>
<gene>
    <name evidence="3" type="ORF">F2Q69_00005219</name>
</gene>
<feature type="compositionally biased region" description="Polar residues" evidence="2">
    <location>
        <begin position="242"/>
        <end position="251"/>
    </location>
</feature>
<dbReference type="Proteomes" id="UP000712600">
    <property type="component" value="Unassembled WGS sequence"/>
</dbReference>
<dbReference type="EMBL" id="QGKX02001521">
    <property type="protein sequence ID" value="KAF3511123.1"/>
    <property type="molecule type" value="Genomic_DNA"/>
</dbReference>
<proteinExistence type="predicted"/>
<feature type="coiled-coil region" evidence="1">
    <location>
        <begin position="333"/>
        <end position="399"/>
    </location>
</feature>